<feature type="binding site" evidence="9">
    <location>
        <position position="242"/>
    </location>
    <ligand>
        <name>ATP</name>
        <dbReference type="ChEBI" id="CHEBI:30616"/>
    </ligand>
</feature>
<dbReference type="NCBIfam" id="NF011291">
    <property type="entry name" value="PRK14703.1"/>
    <property type="match status" value="1"/>
</dbReference>
<dbReference type="GO" id="GO:0004819">
    <property type="term" value="F:glutamine-tRNA ligase activity"/>
    <property type="evidence" value="ECO:0007669"/>
    <property type="project" value="UniProtKB-UniRule"/>
</dbReference>
<comment type="catalytic activity">
    <reaction evidence="8 9">
        <text>tRNA(Gln) + L-glutamine + ATP = L-glutaminyl-tRNA(Gln) + AMP + diphosphate</text>
        <dbReference type="Rhea" id="RHEA:20121"/>
        <dbReference type="Rhea" id="RHEA-COMP:9662"/>
        <dbReference type="Rhea" id="RHEA-COMP:9681"/>
        <dbReference type="ChEBI" id="CHEBI:30616"/>
        <dbReference type="ChEBI" id="CHEBI:33019"/>
        <dbReference type="ChEBI" id="CHEBI:58359"/>
        <dbReference type="ChEBI" id="CHEBI:78442"/>
        <dbReference type="ChEBI" id="CHEBI:78521"/>
        <dbReference type="ChEBI" id="CHEBI:456215"/>
        <dbReference type="EC" id="6.1.1.18"/>
    </reaction>
</comment>
<evidence type="ECO:0000256" key="3">
    <source>
        <dbReference type="ARBA" id="ARBA00022598"/>
    </source>
</evidence>
<dbReference type="EC" id="6.1.1.18" evidence="9"/>
<feature type="binding site" evidence="9">
    <location>
        <begin position="272"/>
        <end position="273"/>
    </location>
    <ligand>
        <name>ATP</name>
        <dbReference type="ChEBI" id="CHEBI:30616"/>
    </ligand>
</feature>
<comment type="subunit">
    <text evidence="9">Monomer.</text>
</comment>
<evidence type="ECO:0000259" key="13">
    <source>
        <dbReference type="Pfam" id="PF20974"/>
    </source>
</evidence>
<feature type="binding site" evidence="9">
    <location>
        <position position="223"/>
    </location>
    <ligand>
        <name>L-glutamine</name>
        <dbReference type="ChEBI" id="CHEBI:58359"/>
    </ligand>
</feature>
<dbReference type="InterPro" id="IPR000924">
    <property type="entry name" value="Glu/Gln-tRNA-synth"/>
</dbReference>
<comment type="similarity">
    <text evidence="1 9 10">Belongs to the class-I aminoacyl-tRNA synthetase family.</text>
</comment>
<keyword evidence="15" id="KW-1185">Reference proteome</keyword>
<gene>
    <name evidence="9 14" type="primary">glnS</name>
    <name evidence="14" type="ORF">GMLC_08470</name>
</gene>
<dbReference type="InterPro" id="IPR020059">
    <property type="entry name" value="Glu/Gln-tRNA-synth_Ib_codon-bd"/>
</dbReference>
<comment type="subcellular location">
    <subcellularLocation>
        <location evidence="9">Cytoplasm</location>
    </subcellularLocation>
</comment>
<dbReference type="SUPFAM" id="SSF52374">
    <property type="entry name" value="Nucleotidylyl transferase"/>
    <property type="match status" value="1"/>
</dbReference>
<feature type="binding site" evidence="9">
    <location>
        <begin position="52"/>
        <end position="58"/>
    </location>
    <ligand>
        <name>ATP</name>
        <dbReference type="ChEBI" id="CHEBI:30616"/>
    </ligand>
</feature>
<accession>A0A6V8N3Z9</accession>
<sequence>MKAPGIELMTTEIQTPEKPTNFIRNIINEDLKNGKHTGIVTRFPPEPNGYLHIGHAKSICLNFGLALDYQGRCHLRFDDTNPAKEEIEYEDSIRENVKWLGFQWGEHLHYASDYFQAFYDHAVTLIKKELAFVDNLSAEEMRAYRGNLNEPGKESPWRNRPVEENLDLFQRMRDGEFADGSKVVRLKIDMASPNLNLRDPVIFRIKKVEHHRTGDTWCIYPMYDYAHCISDSIEGITHSICTLEFEDHRPLYDWVLDKLEVPCHPQQIEFARLNLSYTVMSKRKLLELVQEKLVDGWDDPRMPTLVGLRRRGFTPQSIRAFCETIGVGKSDSFIDMSILEEAVREDLNQRAPRAMAVLKPLKVVIDGYPEGDGEEFEAANHPNDPTLGTRKVPFSKVIYIERDDFQEEPEKGFFRLAPGREVRLRFAYIVRCEEVVKDESGEVVELRVSYDPASRGGTAPDGRKIKGTIHWVSANHAMDAEVRLYDRLFTVPNPGGKNEADYRENINPKSIEVLTGCKLEPSLAQAGVDDRFQFERLGYFCPDSRDSKPESLVFNRTATLRDSWTEKK</sequence>
<feature type="domain" description="tRNA synthetases class I (E and Q) anti-codon binding" evidence="13">
    <location>
        <begin position="468"/>
        <end position="543"/>
    </location>
</feature>
<dbReference type="EMBL" id="BLXZ01000002">
    <property type="protein sequence ID" value="GFO67268.1"/>
    <property type="molecule type" value="Genomic_DNA"/>
</dbReference>
<dbReference type="InterPro" id="IPR022861">
    <property type="entry name" value="Gln_tRNA_ligase_bac"/>
</dbReference>
<dbReference type="InterPro" id="IPR001412">
    <property type="entry name" value="aa-tRNA-synth_I_CS"/>
</dbReference>
<dbReference type="FunFam" id="1.10.1160.10:FF:000001">
    <property type="entry name" value="Glutamine--tRNA ligase"/>
    <property type="match status" value="1"/>
</dbReference>
<evidence type="ECO:0000256" key="6">
    <source>
        <dbReference type="ARBA" id="ARBA00022917"/>
    </source>
</evidence>
<dbReference type="Pfam" id="PF03950">
    <property type="entry name" value="tRNA-synt_1c_C"/>
    <property type="match status" value="1"/>
</dbReference>
<dbReference type="Gene3D" id="2.40.240.10">
    <property type="entry name" value="Ribosomal Protein L25, Chain P"/>
    <property type="match status" value="2"/>
</dbReference>
<feature type="domain" description="Glutamyl/glutaminyl-tRNA synthetase class Ib anti-codon binding" evidence="12">
    <location>
        <begin position="351"/>
        <end position="451"/>
    </location>
</feature>
<name>A0A6V8N3Z9_9BACT</name>
<dbReference type="HAMAP" id="MF_00126">
    <property type="entry name" value="Gln_tRNA_synth"/>
    <property type="match status" value="1"/>
</dbReference>
<feature type="short sequence motif" description="'HIGH' region" evidence="9">
    <location>
        <begin position="45"/>
        <end position="55"/>
    </location>
</feature>
<evidence type="ECO:0000256" key="7">
    <source>
        <dbReference type="ARBA" id="ARBA00023146"/>
    </source>
</evidence>
<evidence type="ECO:0000256" key="10">
    <source>
        <dbReference type="RuleBase" id="RU363037"/>
    </source>
</evidence>
<dbReference type="CDD" id="cd00807">
    <property type="entry name" value="GlnRS_core"/>
    <property type="match status" value="1"/>
</dbReference>
<dbReference type="SUPFAM" id="SSF50715">
    <property type="entry name" value="Ribosomal protein L25-like"/>
    <property type="match status" value="1"/>
</dbReference>
<dbReference type="InterPro" id="IPR020058">
    <property type="entry name" value="Glu/Gln-tRNA-synth_Ib_cat-dom"/>
</dbReference>
<comment type="caution">
    <text evidence="9">Lacks conserved residue(s) required for the propagation of feature annotation.</text>
</comment>
<dbReference type="InterPro" id="IPR050132">
    <property type="entry name" value="Gln/Glu-tRNA_Ligase"/>
</dbReference>
<keyword evidence="5 9" id="KW-0067">ATP-binding</keyword>
<feature type="binding site" evidence="9">
    <location>
        <position position="78"/>
    </location>
    <ligand>
        <name>L-glutamine</name>
        <dbReference type="ChEBI" id="CHEBI:58359"/>
    </ligand>
</feature>
<dbReference type="NCBIfam" id="TIGR00440">
    <property type="entry name" value="glnS"/>
    <property type="match status" value="1"/>
</dbReference>
<evidence type="ECO:0000256" key="8">
    <source>
        <dbReference type="ARBA" id="ARBA00048270"/>
    </source>
</evidence>
<evidence type="ECO:0000313" key="14">
    <source>
        <dbReference type="EMBL" id="GFO67268.1"/>
    </source>
</evidence>
<dbReference type="FunFam" id="3.40.50.620:FF:000037">
    <property type="entry name" value="Glutamine--tRNA ligase cytoplasmic"/>
    <property type="match status" value="1"/>
</dbReference>
<dbReference type="InterPro" id="IPR020056">
    <property type="entry name" value="Rbsml_bL25/Gln-tRNA_synth_N"/>
</dbReference>
<dbReference type="GO" id="GO:0005524">
    <property type="term" value="F:ATP binding"/>
    <property type="evidence" value="ECO:0007669"/>
    <property type="project" value="UniProtKB-UniRule"/>
</dbReference>
<dbReference type="GO" id="GO:0006425">
    <property type="term" value="P:glutaminyl-tRNA aminoacylation"/>
    <property type="evidence" value="ECO:0007669"/>
    <property type="project" value="UniProtKB-UniRule"/>
</dbReference>
<evidence type="ECO:0000256" key="5">
    <source>
        <dbReference type="ARBA" id="ARBA00022840"/>
    </source>
</evidence>
<evidence type="ECO:0000256" key="4">
    <source>
        <dbReference type="ARBA" id="ARBA00022741"/>
    </source>
</evidence>
<dbReference type="GO" id="GO:0006424">
    <property type="term" value="P:glutamyl-tRNA aminoacylation"/>
    <property type="evidence" value="ECO:0007669"/>
    <property type="project" value="UniProtKB-UniRule"/>
</dbReference>
<dbReference type="Proteomes" id="UP000587586">
    <property type="component" value="Unassembled WGS sequence"/>
</dbReference>
<dbReference type="InterPro" id="IPR014729">
    <property type="entry name" value="Rossmann-like_a/b/a_fold"/>
</dbReference>
<dbReference type="InterPro" id="IPR011035">
    <property type="entry name" value="Ribosomal_bL25/Gln-tRNA_synth"/>
</dbReference>
<protein>
    <recommendedName>
        <fullName evidence="9">Glutamine--tRNA ligase</fullName>
        <ecNumber evidence="9">6.1.1.18</ecNumber>
    </recommendedName>
    <alternativeName>
        <fullName evidence="9">Glutaminyl-tRNA synthetase</fullName>
        <shortName evidence="9">GlnRS</shortName>
    </alternativeName>
</protein>
<keyword evidence="4 9" id="KW-0547">Nucleotide-binding</keyword>
<evidence type="ECO:0000259" key="11">
    <source>
        <dbReference type="Pfam" id="PF00749"/>
    </source>
</evidence>
<dbReference type="PANTHER" id="PTHR43097">
    <property type="entry name" value="GLUTAMINE-TRNA LIGASE"/>
    <property type="match status" value="1"/>
</dbReference>
<comment type="caution">
    <text evidence="14">The sequence shown here is derived from an EMBL/GenBank/DDBJ whole genome shotgun (WGS) entry which is preliminary data.</text>
</comment>
<dbReference type="Gene3D" id="3.40.50.620">
    <property type="entry name" value="HUPs"/>
    <property type="match status" value="1"/>
</dbReference>
<dbReference type="PRINTS" id="PR00987">
    <property type="entry name" value="TRNASYNTHGLU"/>
</dbReference>
<feature type="domain" description="Glutamyl/glutaminyl-tRNA synthetase class Ib catalytic" evidence="11">
    <location>
        <begin position="39"/>
        <end position="348"/>
    </location>
</feature>
<evidence type="ECO:0000256" key="9">
    <source>
        <dbReference type="HAMAP-Rule" id="MF_00126"/>
    </source>
</evidence>
<dbReference type="Gene3D" id="1.10.1160.10">
    <property type="entry name" value="Glutamyl-trna Synthetase, Domain 2"/>
    <property type="match status" value="1"/>
</dbReference>
<dbReference type="Gene3D" id="3.90.800.10">
    <property type="entry name" value="Glutamyl-tRNA Synthetase, Domain 3"/>
    <property type="match status" value="1"/>
</dbReference>
<reference evidence="15" key="1">
    <citation type="submission" date="2020-06" db="EMBL/GenBank/DDBJ databases">
        <title>Draft genomic sequecing of Geomonas sp. Red745.</title>
        <authorList>
            <person name="Itoh H."/>
            <person name="Xu Z.X."/>
            <person name="Ushijima N."/>
            <person name="Masuda Y."/>
            <person name="Shiratori Y."/>
            <person name="Senoo K."/>
        </authorList>
    </citation>
    <scope>NUCLEOTIDE SEQUENCE [LARGE SCALE GENOMIC DNA]</scope>
    <source>
        <strain evidence="15">Red745</strain>
    </source>
</reference>
<dbReference type="Pfam" id="PF20974">
    <property type="entry name" value="tRNA-synt_1c_C2"/>
    <property type="match status" value="1"/>
</dbReference>
<dbReference type="GO" id="GO:0005829">
    <property type="term" value="C:cytosol"/>
    <property type="evidence" value="ECO:0007669"/>
    <property type="project" value="TreeGrafter"/>
</dbReference>
<dbReference type="InterPro" id="IPR049437">
    <property type="entry name" value="tRNA-synt_1c_C2"/>
</dbReference>
<dbReference type="Pfam" id="PF00749">
    <property type="entry name" value="tRNA-synt_1c"/>
    <property type="match status" value="1"/>
</dbReference>
<dbReference type="PANTHER" id="PTHR43097:SF5">
    <property type="entry name" value="GLUTAMATE--TRNA LIGASE"/>
    <property type="match status" value="1"/>
</dbReference>
<evidence type="ECO:0000256" key="2">
    <source>
        <dbReference type="ARBA" id="ARBA00022490"/>
    </source>
</evidence>
<feature type="binding site" evidence="9">
    <location>
        <begin position="46"/>
        <end position="48"/>
    </location>
    <ligand>
        <name>ATP</name>
        <dbReference type="ChEBI" id="CHEBI:30616"/>
    </ligand>
</feature>
<keyword evidence="2 9" id="KW-0963">Cytoplasm</keyword>
<organism evidence="14 15">
    <name type="scientific">Geomonas limicola</name>
    <dbReference type="NCBI Taxonomy" id="2740186"/>
    <lineage>
        <taxon>Bacteria</taxon>
        <taxon>Pseudomonadati</taxon>
        <taxon>Thermodesulfobacteriota</taxon>
        <taxon>Desulfuromonadia</taxon>
        <taxon>Geobacterales</taxon>
        <taxon>Geobacteraceae</taxon>
        <taxon>Geomonas</taxon>
    </lineage>
</organism>
<dbReference type="PROSITE" id="PS00178">
    <property type="entry name" value="AA_TRNA_LIGASE_I"/>
    <property type="match status" value="1"/>
</dbReference>
<dbReference type="InterPro" id="IPR020061">
    <property type="entry name" value="Glu_tRNA_lig_a-bdl"/>
</dbReference>
<dbReference type="FunFam" id="2.40.240.10:FF:000001">
    <property type="entry name" value="Glutamine--tRNA ligase"/>
    <property type="match status" value="1"/>
</dbReference>
<dbReference type="FunFam" id="3.90.800.10:FF:000001">
    <property type="entry name" value="Glutamine--tRNA ligase"/>
    <property type="match status" value="1"/>
</dbReference>
<feature type="short sequence motif" description="'KMSKS' region" evidence="9">
    <location>
        <begin position="279"/>
        <end position="283"/>
    </location>
</feature>
<evidence type="ECO:0000259" key="12">
    <source>
        <dbReference type="Pfam" id="PF03950"/>
    </source>
</evidence>
<proteinExistence type="inferred from homology"/>
<keyword evidence="3 9" id="KW-0436">Ligase</keyword>
<keyword evidence="7 9" id="KW-0030">Aminoacyl-tRNA synthetase</keyword>
<evidence type="ECO:0000313" key="15">
    <source>
        <dbReference type="Proteomes" id="UP000587586"/>
    </source>
</evidence>
<dbReference type="InterPro" id="IPR004514">
    <property type="entry name" value="Gln-tRNA-synth"/>
</dbReference>
<evidence type="ECO:0000256" key="1">
    <source>
        <dbReference type="ARBA" id="ARBA00005594"/>
    </source>
</evidence>
<keyword evidence="6 9" id="KW-0648">Protein biosynthesis</keyword>
<dbReference type="AlphaFoldDB" id="A0A6V8N3Z9"/>
<feature type="binding site" evidence="9">
    <location>
        <begin position="280"/>
        <end position="282"/>
    </location>
    <ligand>
        <name>ATP</name>
        <dbReference type="ChEBI" id="CHEBI:30616"/>
    </ligand>
</feature>